<organism evidence="2 3">
    <name type="scientific">Bos mutus</name>
    <name type="common">wild yak</name>
    <dbReference type="NCBI Taxonomy" id="72004"/>
    <lineage>
        <taxon>Eukaryota</taxon>
        <taxon>Metazoa</taxon>
        <taxon>Chordata</taxon>
        <taxon>Craniata</taxon>
        <taxon>Vertebrata</taxon>
        <taxon>Euteleostomi</taxon>
        <taxon>Mammalia</taxon>
        <taxon>Eutheria</taxon>
        <taxon>Laurasiatheria</taxon>
        <taxon>Artiodactyla</taxon>
        <taxon>Ruminantia</taxon>
        <taxon>Pecora</taxon>
        <taxon>Bovidae</taxon>
        <taxon>Bovinae</taxon>
        <taxon>Bos</taxon>
    </lineage>
</organism>
<reference evidence="2" key="1">
    <citation type="submission" date="2019-10" db="EMBL/GenBank/DDBJ databases">
        <title>The sequence and de novo assembly of the wild yak genome.</title>
        <authorList>
            <person name="Liu Y."/>
        </authorList>
    </citation>
    <scope>NUCLEOTIDE SEQUENCE [LARGE SCALE GENOMIC DNA]</scope>
    <source>
        <strain evidence="2">WY2019</strain>
    </source>
</reference>
<evidence type="ECO:0000313" key="3">
    <source>
        <dbReference type="Proteomes" id="UP000322234"/>
    </source>
</evidence>
<feature type="region of interest" description="Disordered" evidence="1">
    <location>
        <begin position="1"/>
        <end position="92"/>
    </location>
</feature>
<protein>
    <submittedName>
        <fullName evidence="2">Uncharacterized protein</fullName>
    </submittedName>
</protein>
<accession>A0A6B0R9W2</accession>
<proteinExistence type="predicted"/>
<dbReference type="AlphaFoldDB" id="A0A6B0R9W2"/>
<name>A0A6B0R9W2_9CETA</name>
<dbReference type="EMBL" id="VBQZ03000034">
    <property type="protein sequence ID" value="MXQ86625.1"/>
    <property type="molecule type" value="Genomic_DNA"/>
</dbReference>
<evidence type="ECO:0000256" key="1">
    <source>
        <dbReference type="SAM" id="MobiDB-lite"/>
    </source>
</evidence>
<gene>
    <name evidence="2" type="ORF">E5288_WYG012965</name>
</gene>
<evidence type="ECO:0000313" key="2">
    <source>
        <dbReference type="EMBL" id="MXQ86625.1"/>
    </source>
</evidence>
<keyword evidence="3" id="KW-1185">Reference proteome</keyword>
<dbReference type="Proteomes" id="UP000322234">
    <property type="component" value="Unassembled WGS sequence"/>
</dbReference>
<comment type="caution">
    <text evidence="2">The sequence shown here is derived from an EMBL/GenBank/DDBJ whole genome shotgun (WGS) entry which is preliminary data.</text>
</comment>
<sequence>MGTRSSGRLRETETSTLGPRRPGSTQSGSDVSEAGPKGGQAAAARWAGERPTLAGGGEEAGGRRVSEKRRRLTSEPKGLPPPGWGWDPEINGPEVTHALGPRMAAGRVVMGTWLEPRGGNLDL</sequence>